<dbReference type="EMBL" id="LXQA010175087">
    <property type="protein sequence ID" value="MCI29798.1"/>
    <property type="molecule type" value="Genomic_DNA"/>
</dbReference>
<feature type="non-terminal residue" evidence="1">
    <location>
        <position position="1"/>
    </location>
</feature>
<keyword evidence="2" id="KW-1185">Reference proteome</keyword>
<name>A0A392QZR4_9FABA</name>
<protein>
    <submittedName>
        <fullName evidence="1">Uncharacterized protein</fullName>
    </submittedName>
</protein>
<sequence>SDVTATAAANMKPELKPISAVPILSAAALSDEASKMNAIGVGISAMVNHPVLAK</sequence>
<proteinExistence type="predicted"/>
<dbReference type="Proteomes" id="UP000265520">
    <property type="component" value="Unassembled WGS sequence"/>
</dbReference>
<evidence type="ECO:0000313" key="1">
    <source>
        <dbReference type="EMBL" id="MCI29798.1"/>
    </source>
</evidence>
<accession>A0A392QZR4</accession>
<comment type="caution">
    <text evidence="1">The sequence shown here is derived from an EMBL/GenBank/DDBJ whole genome shotgun (WGS) entry which is preliminary data.</text>
</comment>
<reference evidence="1 2" key="1">
    <citation type="journal article" date="2018" name="Front. Plant Sci.">
        <title>Red Clover (Trifolium pratense) and Zigzag Clover (T. medium) - A Picture of Genomic Similarities and Differences.</title>
        <authorList>
            <person name="Dluhosova J."/>
            <person name="Istvanek J."/>
            <person name="Nedelnik J."/>
            <person name="Repkova J."/>
        </authorList>
    </citation>
    <scope>NUCLEOTIDE SEQUENCE [LARGE SCALE GENOMIC DNA]</scope>
    <source>
        <strain evidence="2">cv. 10/8</strain>
        <tissue evidence="1">Leaf</tissue>
    </source>
</reference>
<evidence type="ECO:0000313" key="2">
    <source>
        <dbReference type="Proteomes" id="UP000265520"/>
    </source>
</evidence>
<organism evidence="1 2">
    <name type="scientific">Trifolium medium</name>
    <dbReference type="NCBI Taxonomy" id="97028"/>
    <lineage>
        <taxon>Eukaryota</taxon>
        <taxon>Viridiplantae</taxon>
        <taxon>Streptophyta</taxon>
        <taxon>Embryophyta</taxon>
        <taxon>Tracheophyta</taxon>
        <taxon>Spermatophyta</taxon>
        <taxon>Magnoliopsida</taxon>
        <taxon>eudicotyledons</taxon>
        <taxon>Gunneridae</taxon>
        <taxon>Pentapetalae</taxon>
        <taxon>rosids</taxon>
        <taxon>fabids</taxon>
        <taxon>Fabales</taxon>
        <taxon>Fabaceae</taxon>
        <taxon>Papilionoideae</taxon>
        <taxon>50 kb inversion clade</taxon>
        <taxon>NPAAA clade</taxon>
        <taxon>Hologalegina</taxon>
        <taxon>IRL clade</taxon>
        <taxon>Trifolieae</taxon>
        <taxon>Trifolium</taxon>
    </lineage>
</organism>
<dbReference type="AlphaFoldDB" id="A0A392QZR4"/>